<dbReference type="EMBL" id="AOIM01000023">
    <property type="protein sequence ID" value="ELY92077.1"/>
    <property type="molecule type" value="Genomic_DNA"/>
</dbReference>
<keyword evidence="1" id="KW-0472">Membrane</keyword>
<feature type="transmembrane region" description="Helical" evidence="1">
    <location>
        <begin position="63"/>
        <end position="92"/>
    </location>
</feature>
<reference evidence="2 3" key="1">
    <citation type="journal article" date="2014" name="PLoS Genet.">
        <title>Phylogenetically driven sequencing of extremely halophilic archaea reveals strategies for static and dynamic osmo-response.</title>
        <authorList>
            <person name="Becker E.A."/>
            <person name="Seitzer P.M."/>
            <person name="Tritt A."/>
            <person name="Larsen D."/>
            <person name="Krusor M."/>
            <person name="Yao A.I."/>
            <person name="Wu D."/>
            <person name="Madern D."/>
            <person name="Eisen J.A."/>
            <person name="Darling A.E."/>
            <person name="Facciotti M.T."/>
        </authorList>
    </citation>
    <scope>NUCLEOTIDE SEQUENCE [LARGE SCALE GENOMIC DNA]</scope>
    <source>
        <strain evidence="2 3">JCM 10989</strain>
    </source>
</reference>
<feature type="transmembrane region" description="Helical" evidence="1">
    <location>
        <begin position="146"/>
        <end position="164"/>
    </location>
</feature>
<keyword evidence="1" id="KW-1133">Transmembrane helix</keyword>
<dbReference type="OrthoDB" id="170861at2157"/>
<keyword evidence="3" id="KW-1185">Reference proteome</keyword>
<evidence type="ECO:0000313" key="3">
    <source>
        <dbReference type="Proteomes" id="UP000011519"/>
    </source>
</evidence>
<gene>
    <name evidence="2" type="ORF">C483_08619</name>
</gene>
<evidence type="ECO:0000256" key="1">
    <source>
        <dbReference type="SAM" id="Phobius"/>
    </source>
</evidence>
<feature type="transmembrane region" description="Helical" evidence="1">
    <location>
        <begin position="112"/>
        <end position="134"/>
    </location>
</feature>
<dbReference type="PATRIC" id="fig|1227493.4.peg.1708"/>
<dbReference type="Proteomes" id="UP000011519">
    <property type="component" value="Unassembled WGS sequence"/>
</dbReference>
<proteinExistence type="predicted"/>
<feature type="transmembrane region" description="Helical" evidence="1">
    <location>
        <begin position="7"/>
        <end position="26"/>
    </location>
</feature>
<dbReference type="STRING" id="1227493.C483_08619"/>
<dbReference type="InterPro" id="IPR055941">
    <property type="entry name" value="DUF7519"/>
</dbReference>
<sequence length="186" mass="18548">MSRKADSPATVSSWSAICFAGVGWSVAVPYSIHATALSTVGWLVLGLALLAGDRTTLTTGAGVLVLGGFVAAGNGASISAVLVAVTASILAWDSGQNAISIGRQLGPSAPTVRAELGHILASLTVGSALVLVGLVTTRLAGDVQPLIAVVLFLLAASVVTLVLGPEAVLDVTRFGSEDATSDASER</sequence>
<protein>
    <submittedName>
        <fullName evidence="2">Uncharacterized protein</fullName>
    </submittedName>
</protein>
<comment type="caution">
    <text evidence="2">The sequence shown here is derived from an EMBL/GenBank/DDBJ whole genome shotgun (WGS) entry which is preliminary data.</text>
</comment>
<dbReference type="AlphaFoldDB" id="M0A2J9"/>
<keyword evidence="1" id="KW-0812">Transmembrane</keyword>
<dbReference type="RefSeq" id="WP_006652935.1">
    <property type="nucleotide sequence ID" value="NZ_AOIM01000023.1"/>
</dbReference>
<feature type="transmembrane region" description="Helical" evidence="1">
    <location>
        <begin position="32"/>
        <end position="51"/>
    </location>
</feature>
<evidence type="ECO:0000313" key="2">
    <source>
        <dbReference type="EMBL" id="ELY92077.1"/>
    </source>
</evidence>
<organism evidence="2 3">
    <name type="scientific">Natrialba hulunbeirensis JCM 10989</name>
    <dbReference type="NCBI Taxonomy" id="1227493"/>
    <lineage>
        <taxon>Archaea</taxon>
        <taxon>Methanobacteriati</taxon>
        <taxon>Methanobacteriota</taxon>
        <taxon>Stenosarchaea group</taxon>
        <taxon>Halobacteria</taxon>
        <taxon>Halobacteriales</taxon>
        <taxon>Natrialbaceae</taxon>
        <taxon>Natrialba</taxon>
    </lineage>
</organism>
<dbReference type="Pfam" id="PF24363">
    <property type="entry name" value="DUF7519"/>
    <property type="match status" value="1"/>
</dbReference>
<accession>M0A2J9</accession>
<name>M0A2J9_9EURY</name>